<proteinExistence type="predicted"/>
<accession>A0A428RFR6</accession>
<evidence type="ECO:0000313" key="2">
    <source>
        <dbReference type="Proteomes" id="UP000288429"/>
    </source>
</evidence>
<dbReference type="EMBL" id="NIZV01001229">
    <property type="protein sequence ID" value="RSL76375.1"/>
    <property type="molecule type" value="Genomic_DNA"/>
</dbReference>
<feature type="non-terminal residue" evidence="1">
    <location>
        <position position="408"/>
    </location>
</feature>
<organism evidence="1 2">
    <name type="scientific">Fusarium ambrosium</name>
    <dbReference type="NCBI Taxonomy" id="131363"/>
    <lineage>
        <taxon>Eukaryota</taxon>
        <taxon>Fungi</taxon>
        <taxon>Dikarya</taxon>
        <taxon>Ascomycota</taxon>
        <taxon>Pezizomycotina</taxon>
        <taxon>Sordariomycetes</taxon>
        <taxon>Hypocreomycetidae</taxon>
        <taxon>Hypocreales</taxon>
        <taxon>Nectriaceae</taxon>
        <taxon>Fusarium</taxon>
        <taxon>Fusarium solani species complex</taxon>
    </lineage>
</organism>
<keyword evidence="2" id="KW-1185">Reference proteome</keyword>
<name>A0A428RFR6_9HYPO</name>
<reference evidence="1 2" key="1">
    <citation type="submission" date="2017-06" db="EMBL/GenBank/DDBJ databases">
        <title>Cmopartive genomic analysis of Ambrosia Fusariam Clade fungi.</title>
        <authorList>
            <person name="Stajich J.E."/>
            <person name="Carrillo J."/>
            <person name="Kijimoto T."/>
            <person name="Eskalen A."/>
            <person name="O'Donnell K."/>
            <person name="Kasson M."/>
        </authorList>
    </citation>
    <scope>NUCLEOTIDE SEQUENCE [LARGE SCALE GENOMIC DNA]</scope>
    <source>
        <strain evidence="1 2">NRRL 20438</strain>
    </source>
</reference>
<comment type="caution">
    <text evidence="1">The sequence shown here is derived from an EMBL/GenBank/DDBJ whole genome shotgun (WGS) entry which is preliminary data.</text>
</comment>
<sequence>LFRGNTIHFGMHDQDLLVKLAVDGSIVDLIPPRTLRRLLPHSFVDEYAHWYHADKDIVELCPLKDPWARNSSNWFLSRSGEVWTLKQGAITCLLAPCSEMARCLAAVLSPLEDSLYLHMVYDQSVGSVEVHVPRLQLDFFLKAGESTIRSRQFRGMHIDPDQSVGTLVGLTSKLILRSDSGLPVRTLIVPEGRVHFQRARGHATVAVTYGTARRIQNYRIDDLLRRLVANTKLESKLFLAYVHALTSFCLPDPFLGRTGTEEAIRLLGSASVRVPRPLSPTEHDRLQSIASLSPARAFYPKHERVMQQVTWSTALSFLTQDDRFYKIANGIVDRCAEVGFLYPDTDRPAELNKNTIELVERAILRKARQCVSGYGAEDFSVRHDVIYQSRDNGSSDRAVRAAKMAVRA</sequence>
<evidence type="ECO:0000313" key="1">
    <source>
        <dbReference type="EMBL" id="RSL76375.1"/>
    </source>
</evidence>
<protein>
    <submittedName>
        <fullName evidence="1">Uncharacterized protein</fullName>
    </submittedName>
</protein>
<dbReference type="Proteomes" id="UP000288429">
    <property type="component" value="Unassembled WGS sequence"/>
</dbReference>
<gene>
    <name evidence="1" type="ORF">CDV31_017379</name>
</gene>
<dbReference type="AlphaFoldDB" id="A0A428RFR6"/>
<feature type="non-terminal residue" evidence="1">
    <location>
        <position position="1"/>
    </location>
</feature>